<dbReference type="Gene3D" id="3.40.50.720">
    <property type="entry name" value="NAD(P)-binding Rossmann-like Domain"/>
    <property type="match status" value="1"/>
</dbReference>
<gene>
    <name evidence="2" type="ORF">P153DRAFT_397810</name>
</gene>
<dbReference type="PROSITE" id="PS01162">
    <property type="entry name" value="QOR_ZETA_CRYSTAL"/>
    <property type="match status" value="1"/>
</dbReference>
<dbReference type="PANTHER" id="PTHR43677">
    <property type="entry name" value="SHORT-CHAIN DEHYDROGENASE/REDUCTASE"/>
    <property type="match status" value="1"/>
</dbReference>
<dbReference type="Proteomes" id="UP000799771">
    <property type="component" value="Unassembled WGS sequence"/>
</dbReference>
<dbReference type="InterPro" id="IPR013154">
    <property type="entry name" value="ADH-like_N"/>
</dbReference>
<evidence type="ECO:0000313" key="3">
    <source>
        <dbReference type="Proteomes" id="UP000799771"/>
    </source>
</evidence>
<dbReference type="GO" id="GO:0008270">
    <property type="term" value="F:zinc ion binding"/>
    <property type="evidence" value="ECO:0007669"/>
    <property type="project" value="InterPro"/>
</dbReference>
<protein>
    <submittedName>
        <fullName evidence="2">NAD(P)-binding protein</fullName>
    </submittedName>
</protein>
<dbReference type="InterPro" id="IPR036291">
    <property type="entry name" value="NAD(P)-bd_dom_sf"/>
</dbReference>
<dbReference type="CDD" id="cd08241">
    <property type="entry name" value="QOR1"/>
    <property type="match status" value="1"/>
</dbReference>
<dbReference type="PANTHER" id="PTHR43677:SF4">
    <property type="entry name" value="QUINONE OXIDOREDUCTASE-LIKE PROTEIN 2"/>
    <property type="match status" value="1"/>
</dbReference>
<dbReference type="InterPro" id="IPR011032">
    <property type="entry name" value="GroES-like_sf"/>
</dbReference>
<dbReference type="Pfam" id="PF08240">
    <property type="entry name" value="ADH_N"/>
    <property type="match status" value="1"/>
</dbReference>
<dbReference type="AlphaFoldDB" id="A0A6A6A8N3"/>
<dbReference type="SUPFAM" id="SSF50129">
    <property type="entry name" value="GroES-like"/>
    <property type="match status" value="1"/>
</dbReference>
<dbReference type="InterPro" id="IPR013149">
    <property type="entry name" value="ADH-like_C"/>
</dbReference>
<dbReference type="InterPro" id="IPR002364">
    <property type="entry name" value="Quin_OxRdtase/zeta-crystal_CS"/>
</dbReference>
<feature type="domain" description="Enoyl reductase (ER)" evidence="1">
    <location>
        <begin position="12"/>
        <end position="323"/>
    </location>
</feature>
<evidence type="ECO:0000313" key="2">
    <source>
        <dbReference type="EMBL" id="KAF2127916.1"/>
    </source>
</evidence>
<dbReference type="SUPFAM" id="SSF51735">
    <property type="entry name" value="NAD(P)-binding Rossmann-fold domains"/>
    <property type="match status" value="1"/>
</dbReference>
<dbReference type="InterPro" id="IPR051397">
    <property type="entry name" value="Zn-ADH-like_protein"/>
</dbReference>
<dbReference type="InterPro" id="IPR020843">
    <property type="entry name" value="ER"/>
</dbReference>
<dbReference type="GO" id="GO:0005739">
    <property type="term" value="C:mitochondrion"/>
    <property type="evidence" value="ECO:0007669"/>
    <property type="project" value="TreeGrafter"/>
</dbReference>
<dbReference type="OrthoDB" id="10257049at2759"/>
<dbReference type="EMBL" id="ML977509">
    <property type="protein sequence ID" value="KAF2127916.1"/>
    <property type="molecule type" value="Genomic_DNA"/>
</dbReference>
<organism evidence="2 3">
    <name type="scientific">Dothidotthia symphoricarpi CBS 119687</name>
    <dbReference type="NCBI Taxonomy" id="1392245"/>
    <lineage>
        <taxon>Eukaryota</taxon>
        <taxon>Fungi</taxon>
        <taxon>Dikarya</taxon>
        <taxon>Ascomycota</taxon>
        <taxon>Pezizomycotina</taxon>
        <taxon>Dothideomycetes</taxon>
        <taxon>Pleosporomycetidae</taxon>
        <taxon>Pleosporales</taxon>
        <taxon>Dothidotthiaceae</taxon>
        <taxon>Dothidotthia</taxon>
    </lineage>
</organism>
<name>A0A6A6A8N3_9PLEO</name>
<keyword evidence="3" id="KW-1185">Reference proteome</keyword>
<dbReference type="Pfam" id="PF00107">
    <property type="entry name" value="ADH_zinc_N"/>
    <property type="match status" value="1"/>
</dbReference>
<dbReference type="Gene3D" id="3.90.180.10">
    <property type="entry name" value="Medium-chain alcohol dehydrogenases, catalytic domain"/>
    <property type="match status" value="1"/>
</dbReference>
<evidence type="ECO:0000259" key="1">
    <source>
        <dbReference type="SMART" id="SM00829"/>
    </source>
</evidence>
<reference evidence="2" key="1">
    <citation type="journal article" date="2020" name="Stud. Mycol.">
        <title>101 Dothideomycetes genomes: a test case for predicting lifestyles and emergence of pathogens.</title>
        <authorList>
            <person name="Haridas S."/>
            <person name="Albert R."/>
            <person name="Binder M."/>
            <person name="Bloem J."/>
            <person name="Labutti K."/>
            <person name="Salamov A."/>
            <person name="Andreopoulos B."/>
            <person name="Baker S."/>
            <person name="Barry K."/>
            <person name="Bills G."/>
            <person name="Bluhm B."/>
            <person name="Cannon C."/>
            <person name="Castanera R."/>
            <person name="Culley D."/>
            <person name="Daum C."/>
            <person name="Ezra D."/>
            <person name="Gonzalez J."/>
            <person name="Henrissat B."/>
            <person name="Kuo A."/>
            <person name="Liang C."/>
            <person name="Lipzen A."/>
            <person name="Lutzoni F."/>
            <person name="Magnuson J."/>
            <person name="Mondo S."/>
            <person name="Nolan M."/>
            <person name="Ohm R."/>
            <person name="Pangilinan J."/>
            <person name="Park H.-J."/>
            <person name="Ramirez L."/>
            <person name="Alfaro M."/>
            <person name="Sun H."/>
            <person name="Tritt A."/>
            <person name="Yoshinaga Y."/>
            <person name="Zwiers L.-H."/>
            <person name="Turgeon B."/>
            <person name="Goodwin S."/>
            <person name="Spatafora J."/>
            <person name="Crous P."/>
            <person name="Grigoriev I."/>
        </authorList>
    </citation>
    <scope>NUCLEOTIDE SEQUENCE</scope>
    <source>
        <strain evidence="2">CBS 119687</strain>
    </source>
</reference>
<dbReference type="GO" id="GO:0016491">
    <property type="term" value="F:oxidoreductase activity"/>
    <property type="evidence" value="ECO:0007669"/>
    <property type="project" value="InterPro"/>
</dbReference>
<dbReference type="RefSeq" id="XP_033522305.1">
    <property type="nucleotide sequence ID" value="XM_033671586.1"/>
</dbReference>
<dbReference type="SMART" id="SM00829">
    <property type="entry name" value="PKS_ER"/>
    <property type="match status" value="1"/>
</dbReference>
<sequence length="333" mass="35590">MRGIQLKEYVEGPGDLKVIDLPTPTPKDGEYLIAIHASATNFFDLLQIRGKYQHQPAFPWISGSEFSGVVLQAPSGGKYKVGDKVFGASQGGYATHICCLERVLKPVPEGWSFADAAGVFVTAPTSYAGLVTRAGIKEGDYVLIHAAAGGVGLAAVQIAKAFGAIVIATAGSAHKLSVAKSFGADHAIDYRDASWPEQVKKLTPKNRGVDIVYDPVGLIAQSMKCTAWNGRLLVIGFAAGDIEKMATNRILLKNVSVVGLHWGAYATNEPEMIDVVWDGIFKLVKEGKYKGTSFTDREFVGLESVPDALKALGARDSWGKVVVKVPQEGQSKI</sequence>
<proteinExistence type="predicted"/>
<dbReference type="GeneID" id="54412018"/>
<accession>A0A6A6A8N3</accession>